<keyword evidence="1" id="KW-1133">Transmembrane helix</keyword>
<comment type="caution">
    <text evidence="3">The sequence shown here is derived from an EMBL/GenBank/DDBJ whole genome shotgun (WGS) entry which is preliminary data.</text>
</comment>
<evidence type="ECO:0000256" key="1">
    <source>
        <dbReference type="SAM" id="Phobius"/>
    </source>
</evidence>
<organism evidence="3">
    <name type="scientific">Leptospira ellisii</name>
    <dbReference type="NCBI Taxonomy" id="2023197"/>
    <lineage>
        <taxon>Bacteria</taxon>
        <taxon>Pseudomonadati</taxon>
        <taxon>Spirochaetota</taxon>
        <taxon>Spirochaetia</taxon>
        <taxon>Leptospirales</taxon>
        <taxon>Leptospiraceae</taxon>
        <taxon>Leptospira</taxon>
    </lineage>
</organism>
<reference evidence="2 4" key="2">
    <citation type="journal article" date="2018" name="Microb. Genom.">
        <title>Deciphering the unexplored Leptospira diversity from soils uncovers genomic evolution to virulence.</title>
        <authorList>
            <person name="Thibeaux R."/>
            <person name="Iraola G."/>
            <person name="Ferres I."/>
            <person name="Bierque E."/>
            <person name="Girault D."/>
            <person name="Soupe-Gilbert M.E."/>
            <person name="Picardeau M."/>
            <person name="Goarant C."/>
        </authorList>
    </citation>
    <scope>NUCLEOTIDE SEQUENCE [LARGE SCALE GENOMIC DNA]</scope>
    <source>
        <strain evidence="2 4">ATI7-C-A5</strain>
    </source>
</reference>
<dbReference type="AlphaFoldDB" id="A0A2N0BCV3"/>
<keyword evidence="1" id="KW-0472">Membrane</keyword>
<dbReference type="EMBL" id="NPEF02000002">
    <property type="protein sequence ID" value="MDV6234703.1"/>
    <property type="molecule type" value="Genomic_DNA"/>
</dbReference>
<keyword evidence="4" id="KW-1185">Reference proteome</keyword>
<protein>
    <submittedName>
        <fullName evidence="2">DUF1564 family protein</fullName>
    </submittedName>
</protein>
<dbReference type="OrthoDB" id="327981at2"/>
<name>A0A2N0BCV3_9LEPT</name>
<reference evidence="2" key="3">
    <citation type="submission" date="2023-10" db="EMBL/GenBank/DDBJ databases">
        <authorList>
            <person name="Picardeau M."/>
            <person name="Thibeaux R."/>
        </authorList>
    </citation>
    <scope>NUCLEOTIDE SEQUENCE</scope>
    <source>
        <strain evidence="2">ATI7-C-A5</strain>
    </source>
</reference>
<accession>A0A2N0BCV3</accession>
<dbReference type="Proteomes" id="UP000232122">
    <property type="component" value="Unassembled WGS sequence"/>
</dbReference>
<evidence type="ECO:0000313" key="4">
    <source>
        <dbReference type="Proteomes" id="UP000232122"/>
    </source>
</evidence>
<evidence type="ECO:0000313" key="2">
    <source>
        <dbReference type="EMBL" id="MDV6234703.1"/>
    </source>
</evidence>
<evidence type="ECO:0000313" key="3">
    <source>
        <dbReference type="EMBL" id="PJZ94315.1"/>
    </source>
</evidence>
<feature type="transmembrane region" description="Helical" evidence="1">
    <location>
        <begin position="95"/>
        <end position="114"/>
    </location>
</feature>
<proteinExistence type="predicted"/>
<reference evidence="3" key="1">
    <citation type="submission" date="2017-07" db="EMBL/GenBank/DDBJ databases">
        <title>Leptospira spp. isolated from tropical soils.</title>
        <authorList>
            <person name="Thibeaux R."/>
            <person name="Iraola G."/>
            <person name="Ferres I."/>
            <person name="Bierque E."/>
            <person name="Girault D."/>
            <person name="Soupe-Gilbert M.-E."/>
            <person name="Picardeau M."/>
            <person name="Goarant C."/>
        </authorList>
    </citation>
    <scope>NUCLEOTIDE SEQUENCE [LARGE SCALE GENOMIC DNA]</scope>
    <source>
        <strain evidence="3">ATI7-C-A5</strain>
    </source>
</reference>
<keyword evidence="1" id="KW-0812">Transmembrane</keyword>
<sequence>MGNSVLKSGFHLCKVRKTGNLCSFLVPEELVDQFRLRPKLLRKILRDLLSQWDETLIRKRFLGRRSVYAKYQERDLNLQKMNFRPFEGDWCKLGILAWGLGVSRCLLFSLLLSWSRTSKVSRKMSGAPTILRLTREFSYPQKLLKSQITLGRAHPR</sequence>
<gene>
    <name evidence="2" type="ORF">CH379_003545</name>
    <name evidence="3" type="ORF">CH379_03320</name>
</gene>
<dbReference type="InterPro" id="IPR011458">
    <property type="entry name" value="DUF1564"/>
</dbReference>
<dbReference type="EMBL" id="NPEF01000020">
    <property type="protein sequence ID" value="PJZ94315.1"/>
    <property type="molecule type" value="Genomic_DNA"/>
</dbReference>
<dbReference type="Pfam" id="PF07600">
    <property type="entry name" value="DUF1564"/>
    <property type="match status" value="1"/>
</dbReference>
<dbReference type="RefSeq" id="WP_100764631.1">
    <property type="nucleotide sequence ID" value="NZ_NPEF02000002.1"/>
</dbReference>